<feature type="compositionally biased region" description="Low complexity" evidence="3">
    <location>
        <begin position="217"/>
        <end position="232"/>
    </location>
</feature>
<dbReference type="InterPro" id="IPR036770">
    <property type="entry name" value="Ankyrin_rpt-contain_sf"/>
</dbReference>
<dbReference type="AlphaFoldDB" id="A0A922NNJ3"/>
<dbReference type="PANTHER" id="PTHR24198:SF165">
    <property type="entry name" value="ANKYRIN REPEAT-CONTAINING PROTEIN-RELATED"/>
    <property type="match status" value="1"/>
</dbReference>
<evidence type="ECO:0000256" key="3">
    <source>
        <dbReference type="SAM" id="MobiDB-lite"/>
    </source>
</evidence>
<dbReference type="InterPro" id="IPR002110">
    <property type="entry name" value="Ankyrin_rpt"/>
</dbReference>
<gene>
    <name evidence="4" type="ORF">Ptr86124_002253</name>
</gene>
<feature type="region of interest" description="Disordered" evidence="3">
    <location>
        <begin position="109"/>
        <end position="182"/>
    </location>
</feature>
<dbReference type="PANTHER" id="PTHR24198">
    <property type="entry name" value="ANKYRIN REPEAT AND PROTEIN KINASE DOMAIN-CONTAINING PROTEIN"/>
    <property type="match status" value="1"/>
</dbReference>
<feature type="compositionally biased region" description="Polar residues" evidence="3">
    <location>
        <begin position="167"/>
        <end position="177"/>
    </location>
</feature>
<dbReference type="SMART" id="SM00248">
    <property type="entry name" value="ANK"/>
    <property type="match status" value="6"/>
</dbReference>
<feature type="compositionally biased region" description="Polar residues" evidence="3">
    <location>
        <begin position="125"/>
        <end position="142"/>
    </location>
</feature>
<comment type="caution">
    <text evidence="4">The sequence shown here is derived from an EMBL/GenBank/DDBJ whole genome shotgun (WGS) entry which is preliminary data.</text>
</comment>
<evidence type="ECO:0000313" key="4">
    <source>
        <dbReference type="EMBL" id="KAI1519125.1"/>
    </source>
</evidence>
<evidence type="ECO:0000313" key="5">
    <source>
        <dbReference type="Proteomes" id="UP000249757"/>
    </source>
</evidence>
<dbReference type="Proteomes" id="UP000249757">
    <property type="component" value="Unassembled WGS sequence"/>
</dbReference>
<dbReference type="Gene3D" id="1.25.40.20">
    <property type="entry name" value="Ankyrin repeat-containing domain"/>
    <property type="match status" value="2"/>
</dbReference>
<evidence type="ECO:0000256" key="1">
    <source>
        <dbReference type="ARBA" id="ARBA00022737"/>
    </source>
</evidence>
<sequence>MRHDKEQYADDLTEHTRFHAGISSTHHALDKTITSSTMAANTRGNSSIKDSSQNLTVNIAEFRKEIEFPQPPSSRPGHALELGVHHPRRISSKTELPLAAVVPLHPKHTQASNDLRDNYPIHQGCQPSIRSDSQHVPRSQSRLYAPQPSQPRPLILFNDAIEPPQTPTVSWHSSASVEDSAPKRMQSVNLANQCFRAFDLADVSRKPSAGTSHDLEPTSSSSSYSPSITSSSMLGLSRNTSHLGGISCDATRNSENKNHLLSQSDAKAEILRRLCEKNDILAGKVSPSKKGFLSRMTTPSPKPINGYSQESLTEVLEAVAMEGSLPLVMAVIALGADPIYRSSGRLKKVRHDALEKATSQGHASVVDYLLKKGANYGEPIKGSSWTSMEHALLTAAYKGHADLVICLVNSHGANPLVDQWPREMFETQRYWVENRVRISKSSMFDGISKWKDVYEGLRVLKRITRHPLFDPTAFVSAVFDNKSELQSAEFENRPWKITYQYSALSCFVRAGWTDAVEEMLSINGSPASYEKGDEVLQYQEKITRYVSPVSALTKETWKERPEDAIRILKLLIDRGFNPSLSQRTATDMGRTTAIGRALAADAAQGVELILQTNGHLAREEVFFRRNKKGIKALPFAAALSLDSLETAHVLLRAGANPRDPAFEDMNVLQFTAYHDNDTCKAMLVELLGLAPELTYDALNYAIRGNNKDAVCILLDKISASMLHGQVAALPPAYDMILLCSPPTTPDSETRYLDVIDMITKWDAENALPRPQLPAILFAIRRDNYVGMQKLFTLGLVNGKSLAFNSKAQPYGEVRLWGVLECCEMTDRVSEWQSLLRCHGVPLYH</sequence>
<accession>A0A922NNJ3</accession>
<protein>
    <submittedName>
        <fullName evidence="4">Ank-2 domain containing protein</fullName>
    </submittedName>
</protein>
<dbReference type="SUPFAM" id="SSF48403">
    <property type="entry name" value="Ankyrin repeat"/>
    <property type="match status" value="1"/>
</dbReference>
<dbReference type="EMBL" id="NRDI02000002">
    <property type="protein sequence ID" value="KAI1519125.1"/>
    <property type="molecule type" value="Genomic_DNA"/>
</dbReference>
<keyword evidence="5" id="KW-1185">Reference proteome</keyword>
<proteinExistence type="predicted"/>
<keyword evidence="2" id="KW-0040">ANK repeat</keyword>
<reference evidence="5" key="1">
    <citation type="journal article" date="2022" name="Microb. Genom.">
        <title>A global pangenome for the wheat fungal pathogen Pyrenophora tritici-repentis and prediction of effector protein structural homology.</title>
        <authorList>
            <person name="Moolhuijzen P.M."/>
            <person name="See P.T."/>
            <person name="Shi G."/>
            <person name="Powell H.R."/>
            <person name="Cockram J."/>
            <person name="Jorgensen L.N."/>
            <person name="Benslimane H."/>
            <person name="Strelkov S.E."/>
            <person name="Turner J."/>
            <person name="Liu Z."/>
            <person name="Moffat C.S."/>
        </authorList>
    </citation>
    <scope>NUCLEOTIDE SEQUENCE [LARGE SCALE GENOMIC DNA]</scope>
</reference>
<evidence type="ECO:0000256" key="2">
    <source>
        <dbReference type="ARBA" id="ARBA00023043"/>
    </source>
</evidence>
<name>A0A922NNJ3_9PLEO</name>
<feature type="region of interest" description="Disordered" evidence="3">
    <location>
        <begin position="205"/>
        <end position="236"/>
    </location>
</feature>
<organism evidence="4 5">
    <name type="scientific">Pyrenophora tritici-repentis</name>
    <dbReference type="NCBI Taxonomy" id="45151"/>
    <lineage>
        <taxon>Eukaryota</taxon>
        <taxon>Fungi</taxon>
        <taxon>Dikarya</taxon>
        <taxon>Ascomycota</taxon>
        <taxon>Pezizomycotina</taxon>
        <taxon>Dothideomycetes</taxon>
        <taxon>Pleosporomycetidae</taxon>
        <taxon>Pleosporales</taxon>
        <taxon>Pleosporineae</taxon>
        <taxon>Pleosporaceae</taxon>
        <taxon>Pyrenophora</taxon>
    </lineage>
</organism>
<keyword evidence="1" id="KW-0677">Repeat</keyword>